<name>A0ABU8MFN2_9PSEU</name>
<reference evidence="2 3" key="1">
    <citation type="submission" date="2024-03" db="EMBL/GenBank/DDBJ databases">
        <title>Actinomycetospora sp. OC33-EN07, a novel actinomycete isolated from wild orchid (Aerides multiflora).</title>
        <authorList>
            <person name="Suriyachadkun C."/>
        </authorList>
    </citation>
    <scope>NUCLEOTIDE SEQUENCE [LARGE SCALE GENOMIC DNA]</scope>
    <source>
        <strain evidence="2 3">OC33-EN07</strain>
    </source>
</reference>
<organism evidence="2 3">
    <name type="scientific">Actinomycetospora flava</name>
    <dbReference type="NCBI Taxonomy" id="3129232"/>
    <lineage>
        <taxon>Bacteria</taxon>
        <taxon>Bacillati</taxon>
        <taxon>Actinomycetota</taxon>
        <taxon>Actinomycetes</taxon>
        <taxon>Pseudonocardiales</taxon>
        <taxon>Pseudonocardiaceae</taxon>
        <taxon>Actinomycetospora</taxon>
    </lineage>
</organism>
<feature type="region of interest" description="Disordered" evidence="1">
    <location>
        <begin position="1"/>
        <end position="29"/>
    </location>
</feature>
<dbReference type="RefSeq" id="WP_337707279.1">
    <property type="nucleotide sequence ID" value="NZ_JBBEGM010000023.1"/>
</dbReference>
<keyword evidence="3" id="KW-1185">Reference proteome</keyword>
<comment type="caution">
    <text evidence="2">The sequence shown here is derived from an EMBL/GenBank/DDBJ whole genome shotgun (WGS) entry which is preliminary data.</text>
</comment>
<proteinExistence type="predicted"/>
<dbReference type="EMBL" id="JBBEGM010000023">
    <property type="protein sequence ID" value="MEJ2865902.1"/>
    <property type="molecule type" value="Genomic_DNA"/>
</dbReference>
<evidence type="ECO:0000313" key="2">
    <source>
        <dbReference type="EMBL" id="MEJ2865902.1"/>
    </source>
</evidence>
<evidence type="ECO:0000256" key="1">
    <source>
        <dbReference type="SAM" id="MobiDB-lite"/>
    </source>
</evidence>
<sequence>MTPTDHPGSDPVDSEPAAGHGPPGDRGAIGRLFAAALDGDTRAAAALHLLGGLGGPDDPDDTAHRASFALLPGHDRAAGGDASWQVPPDVLAGIDRALAAARAHHTDRIHRVPAYRPR</sequence>
<evidence type="ECO:0000313" key="3">
    <source>
        <dbReference type="Proteomes" id="UP001369736"/>
    </source>
</evidence>
<gene>
    <name evidence="2" type="ORF">WCD58_32435</name>
</gene>
<protein>
    <submittedName>
        <fullName evidence="2">Uncharacterized protein</fullName>
    </submittedName>
</protein>
<accession>A0ABU8MFN2</accession>
<dbReference type="Proteomes" id="UP001369736">
    <property type="component" value="Unassembled WGS sequence"/>
</dbReference>